<dbReference type="GO" id="GO:0000981">
    <property type="term" value="F:DNA-binding transcription factor activity, RNA polymerase II-specific"/>
    <property type="evidence" value="ECO:0007669"/>
    <property type="project" value="InterPro"/>
</dbReference>
<evidence type="ECO:0000256" key="5">
    <source>
        <dbReference type="ARBA" id="ARBA00022833"/>
    </source>
</evidence>
<evidence type="ECO:0000256" key="2">
    <source>
        <dbReference type="ARBA" id="ARBA00022723"/>
    </source>
</evidence>
<evidence type="ECO:0000259" key="9">
    <source>
        <dbReference type="PROSITE" id="PS50157"/>
    </source>
</evidence>
<keyword evidence="3" id="KW-0677">Repeat</keyword>
<dbReference type="Pfam" id="PF04082">
    <property type="entry name" value="Fungal_trans"/>
    <property type="match status" value="1"/>
</dbReference>
<evidence type="ECO:0000313" key="11">
    <source>
        <dbReference type="Proteomes" id="UP000011761"/>
    </source>
</evidence>
<evidence type="ECO:0000256" key="4">
    <source>
        <dbReference type="ARBA" id="ARBA00022771"/>
    </source>
</evidence>
<dbReference type="GeneID" id="19110572"/>
<dbReference type="KEGG" id="bcom:BAUCODRAFT_27452"/>
<feature type="compositionally biased region" description="Polar residues" evidence="8">
    <location>
        <begin position="68"/>
        <end position="79"/>
    </location>
</feature>
<dbReference type="SUPFAM" id="SSF57667">
    <property type="entry name" value="beta-beta-alpha zinc fingers"/>
    <property type="match status" value="1"/>
</dbReference>
<feature type="domain" description="C2H2-type" evidence="9">
    <location>
        <begin position="122"/>
        <end position="151"/>
    </location>
</feature>
<feature type="region of interest" description="Disordered" evidence="8">
    <location>
        <begin position="1"/>
        <end position="94"/>
    </location>
</feature>
<keyword evidence="2" id="KW-0479">Metal-binding</keyword>
<dbReference type="InterPro" id="IPR036236">
    <property type="entry name" value="Znf_C2H2_sf"/>
</dbReference>
<dbReference type="InterPro" id="IPR013087">
    <property type="entry name" value="Znf_C2H2_type"/>
</dbReference>
<sequence>MQPEAPTEQGPSTEDSENLPPAAKRRRQSPLDVPESSNAPSVAKGLVDVVTHSPQSREESAREAEMQRSASPQDSSIRYTRTGRVSRASKGQRVHDCKACGKIYTRAEHLRRHEQNHKPGAFLCDVPRCGRSFYREDLLTRHKERHNDPLNPPTRRASITSHISPTDGGPPTIVTAGQATPSLPAPIRGDLNGDTLPDVLRANGPATAPQAAPSVRYDTPRLFREPQSLSSFFDFLALWRYREPRAKAPWELPVGPPVIISVETSGVPYAEYPYGVLFDPSPPYSPSGYTSPTNEYSYSWGGPYYNQPSSGRTRHGSSADVYGQALATSSRSPLSAGSSSAHMHHWGACSQSPAGLQHLPSTSSSEGVFAADPLERILSAHMVPVFSNGVLRMITAEERDLIETDELLIPTGSPPVSMEDFTLDTNPLSNESRYAEAYWEQIHPLFPVVHKPTFDLRSASPLLRAAMFALGAHTQRNHVDMNNARVIHEQCTRTLKKRSASTWHTYRPCDMQAIFLCEVFAVFKCRRPPLHLSKNFEDVYRLLVADYDAMTPETATPLNDSPLQSRTYSSNLADSMQSDIDAQCKRRLLHACYILDQQHVMLFGRQPTDCLSSSVGGLIGLNLPMLMEQSFFDALPEDQLAKRLQDGRPDLAQQQQVYHVLAAVPTMLNTLAQPHDTLQSMLMLACLTDTKHDLITLGFDDDADLSAVLNAIEQTPRMRLAYHTLMLARNTPIRDLLAVAGESWVVGEKLSSADQYIAAQLAARDWAATTVLTGLPGHGGADQARSPAQRAVFHALQILGIHSSHPETGLLFQEWSVYLAAVVIWARSYFSTSEARRKPRLSVPSPTEPKLPILELDACVAALITAGPSAVISWISARHALMWAKSQIEKVDILHNCGLTNGALDILGKLITRGNEDGWFA</sequence>
<dbReference type="GO" id="GO:0006351">
    <property type="term" value="P:DNA-templated transcription"/>
    <property type="evidence" value="ECO:0007669"/>
    <property type="project" value="InterPro"/>
</dbReference>
<name>M2MZK7_BAUPA</name>
<accession>M2MZK7</accession>
<dbReference type="SMART" id="SM00355">
    <property type="entry name" value="ZnF_C2H2"/>
    <property type="match status" value="2"/>
</dbReference>
<feature type="region of interest" description="Disordered" evidence="8">
    <location>
        <begin position="144"/>
        <end position="170"/>
    </location>
</feature>
<dbReference type="eggNOG" id="KOG1721">
    <property type="taxonomic scope" value="Eukaryota"/>
</dbReference>
<keyword evidence="11" id="KW-1185">Reference proteome</keyword>
<dbReference type="AlphaFoldDB" id="M2MZK7"/>
<dbReference type="PROSITE" id="PS50157">
    <property type="entry name" value="ZINC_FINGER_C2H2_2"/>
    <property type="match status" value="2"/>
</dbReference>
<dbReference type="OrthoDB" id="6077919at2759"/>
<dbReference type="HOGENOM" id="CLU_358251_0_0_1"/>
<dbReference type="Gene3D" id="3.30.160.60">
    <property type="entry name" value="Classic Zinc Finger"/>
    <property type="match status" value="1"/>
</dbReference>
<dbReference type="GO" id="GO:0008270">
    <property type="term" value="F:zinc ion binding"/>
    <property type="evidence" value="ECO:0007669"/>
    <property type="project" value="UniProtKB-KW"/>
</dbReference>
<reference evidence="10 11" key="1">
    <citation type="journal article" date="2012" name="PLoS Pathog.">
        <title>Diverse lifestyles and strategies of plant pathogenesis encoded in the genomes of eighteen Dothideomycetes fungi.</title>
        <authorList>
            <person name="Ohm R.A."/>
            <person name="Feau N."/>
            <person name="Henrissat B."/>
            <person name="Schoch C.L."/>
            <person name="Horwitz B.A."/>
            <person name="Barry K.W."/>
            <person name="Condon B.J."/>
            <person name="Copeland A.C."/>
            <person name="Dhillon B."/>
            <person name="Glaser F."/>
            <person name="Hesse C.N."/>
            <person name="Kosti I."/>
            <person name="LaButti K."/>
            <person name="Lindquist E.A."/>
            <person name="Lucas S."/>
            <person name="Salamov A.A."/>
            <person name="Bradshaw R.E."/>
            <person name="Ciuffetti L."/>
            <person name="Hamelin R.C."/>
            <person name="Kema G.H.J."/>
            <person name="Lawrence C."/>
            <person name="Scott J.A."/>
            <person name="Spatafora J.W."/>
            <person name="Turgeon B.G."/>
            <person name="de Wit P.J.G.M."/>
            <person name="Zhong S."/>
            <person name="Goodwin S.B."/>
            <person name="Grigoriev I.V."/>
        </authorList>
    </citation>
    <scope>NUCLEOTIDE SEQUENCE [LARGE SCALE GENOMIC DNA]</scope>
    <source>
        <strain evidence="10 11">UAMH 10762</strain>
    </source>
</reference>
<dbReference type="EMBL" id="KB445562">
    <property type="protein sequence ID" value="EMC92099.1"/>
    <property type="molecule type" value="Genomic_DNA"/>
</dbReference>
<evidence type="ECO:0000256" key="3">
    <source>
        <dbReference type="ARBA" id="ARBA00022737"/>
    </source>
</evidence>
<evidence type="ECO:0000256" key="6">
    <source>
        <dbReference type="ARBA" id="ARBA00023242"/>
    </source>
</evidence>
<gene>
    <name evidence="10" type="ORF">BAUCODRAFT_27452</name>
</gene>
<keyword evidence="4 7" id="KW-0863">Zinc-finger</keyword>
<proteinExistence type="predicted"/>
<evidence type="ECO:0000256" key="7">
    <source>
        <dbReference type="PROSITE-ProRule" id="PRU00042"/>
    </source>
</evidence>
<feature type="domain" description="C2H2-type" evidence="9">
    <location>
        <begin position="95"/>
        <end position="117"/>
    </location>
</feature>
<keyword evidence="6" id="KW-0539">Nucleus</keyword>
<protein>
    <recommendedName>
        <fullName evidence="9">C2H2-type domain-containing protein</fullName>
    </recommendedName>
</protein>
<dbReference type="OMA" id="WGIYVCS"/>
<dbReference type="GO" id="GO:0000978">
    <property type="term" value="F:RNA polymerase II cis-regulatory region sequence-specific DNA binding"/>
    <property type="evidence" value="ECO:0007669"/>
    <property type="project" value="InterPro"/>
</dbReference>
<dbReference type="InterPro" id="IPR051059">
    <property type="entry name" value="VerF-like"/>
</dbReference>
<evidence type="ECO:0000313" key="10">
    <source>
        <dbReference type="EMBL" id="EMC92099.1"/>
    </source>
</evidence>
<dbReference type="CDD" id="cd12148">
    <property type="entry name" value="fungal_TF_MHR"/>
    <property type="match status" value="1"/>
</dbReference>
<dbReference type="GO" id="GO:0000785">
    <property type="term" value="C:chromatin"/>
    <property type="evidence" value="ECO:0007669"/>
    <property type="project" value="TreeGrafter"/>
</dbReference>
<organism evidence="10 11">
    <name type="scientific">Baudoinia panamericana (strain UAMH 10762)</name>
    <name type="common">Angels' share fungus</name>
    <name type="synonym">Baudoinia compniacensis (strain UAMH 10762)</name>
    <dbReference type="NCBI Taxonomy" id="717646"/>
    <lineage>
        <taxon>Eukaryota</taxon>
        <taxon>Fungi</taxon>
        <taxon>Dikarya</taxon>
        <taxon>Ascomycota</taxon>
        <taxon>Pezizomycotina</taxon>
        <taxon>Dothideomycetes</taxon>
        <taxon>Dothideomycetidae</taxon>
        <taxon>Mycosphaerellales</taxon>
        <taxon>Teratosphaeriaceae</taxon>
        <taxon>Baudoinia</taxon>
    </lineage>
</organism>
<dbReference type="PANTHER" id="PTHR40626">
    <property type="entry name" value="MIP31509P"/>
    <property type="match status" value="1"/>
</dbReference>
<dbReference type="PANTHER" id="PTHR40626:SF11">
    <property type="entry name" value="ZINC FINGER PROTEIN YPR022C"/>
    <property type="match status" value="1"/>
</dbReference>
<evidence type="ECO:0000256" key="1">
    <source>
        <dbReference type="ARBA" id="ARBA00004123"/>
    </source>
</evidence>
<dbReference type="RefSeq" id="XP_007680294.1">
    <property type="nucleotide sequence ID" value="XM_007682104.1"/>
</dbReference>
<dbReference type="InterPro" id="IPR007219">
    <property type="entry name" value="XnlR_reg_dom"/>
</dbReference>
<keyword evidence="5" id="KW-0862">Zinc</keyword>
<dbReference type="PROSITE" id="PS00028">
    <property type="entry name" value="ZINC_FINGER_C2H2_1"/>
    <property type="match status" value="1"/>
</dbReference>
<comment type="subcellular location">
    <subcellularLocation>
        <location evidence="1">Nucleus</location>
    </subcellularLocation>
</comment>
<dbReference type="GO" id="GO:0005634">
    <property type="term" value="C:nucleus"/>
    <property type="evidence" value="ECO:0007669"/>
    <property type="project" value="UniProtKB-SubCell"/>
</dbReference>
<feature type="compositionally biased region" description="Basic and acidic residues" evidence="8">
    <location>
        <begin position="55"/>
        <end position="66"/>
    </location>
</feature>
<evidence type="ECO:0000256" key="8">
    <source>
        <dbReference type="SAM" id="MobiDB-lite"/>
    </source>
</evidence>
<dbReference type="Proteomes" id="UP000011761">
    <property type="component" value="Unassembled WGS sequence"/>
</dbReference>